<protein>
    <submittedName>
        <fullName evidence="2">Uncharacterized protein</fullName>
    </submittedName>
</protein>
<comment type="caution">
    <text evidence="2">The sequence shown here is derived from an EMBL/GenBank/DDBJ whole genome shotgun (WGS) entry which is preliminary data.</text>
</comment>
<feature type="compositionally biased region" description="Polar residues" evidence="1">
    <location>
        <begin position="181"/>
        <end position="191"/>
    </location>
</feature>
<proteinExistence type="predicted"/>
<evidence type="ECO:0000313" key="2">
    <source>
        <dbReference type="EMBL" id="KAA1127860.1"/>
    </source>
</evidence>
<gene>
    <name evidence="2" type="ORF">PGTUg99_008303</name>
</gene>
<name>A0A5B0RPZ1_PUCGR</name>
<dbReference type="Proteomes" id="UP000325313">
    <property type="component" value="Unassembled WGS sequence"/>
</dbReference>
<dbReference type="EMBL" id="VDEP01000148">
    <property type="protein sequence ID" value="KAA1127860.1"/>
    <property type="molecule type" value="Genomic_DNA"/>
</dbReference>
<evidence type="ECO:0000256" key="1">
    <source>
        <dbReference type="SAM" id="MobiDB-lite"/>
    </source>
</evidence>
<accession>A0A5B0RPZ1</accession>
<sequence length="259" mass="29117">MLNQNSNKHRQPASFSHPIQAHDMRQAEFDCNLSLLLVSCASQPTAILAVLPIVSEMDISISEVTPSNKEPDHLTRLADDITQDAPKVLSCRFSIGGDQLIEVSSFDRQALKDAISEIRRLTAIAADHEIWNPDLLGPWIDRYISRKKAISPSNQTAPPAEVNLSAQDRLSKLLTSPPISPSATLSATSPNFPKPPSIAPDLPEWRQNWLNERLRELEDDYVTSKQIKFVCKSFFVFLYKLLDLNKKFNMCCLAFDRSE</sequence>
<organism evidence="2 3">
    <name type="scientific">Puccinia graminis f. sp. tritici</name>
    <dbReference type="NCBI Taxonomy" id="56615"/>
    <lineage>
        <taxon>Eukaryota</taxon>
        <taxon>Fungi</taxon>
        <taxon>Dikarya</taxon>
        <taxon>Basidiomycota</taxon>
        <taxon>Pucciniomycotina</taxon>
        <taxon>Pucciniomycetes</taxon>
        <taxon>Pucciniales</taxon>
        <taxon>Pucciniaceae</taxon>
        <taxon>Puccinia</taxon>
    </lineage>
</organism>
<dbReference type="AlphaFoldDB" id="A0A5B0RPZ1"/>
<reference evidence="2 3" key="1">
    <citation type="submission" date="2019-05" db="EMBL/GenBank/DDBJ databases">
        <title>Emergence of the Ug99 lineage of the wheat stem rust pathogen through somatic hybridization.</title>
        <authorList>
            <person name="Li F."/>
            <person name="Upadhyaya N.M."/>
            <person name="Sperschneider J."/>
            <person name="Matny O."/>
            <person name="Nguyen-Phuc H."/>
            <person name="Mago R."/>
            <person name="Raley C."/>
            <person name="Miller M.E."/>
            <person name="Silverstein K.A.T."/>
            <person name="Henningsen E."/>
            <person name="Hirsch C.D."/>
            <person name="Visser B."/>
            <person name="Pretorius Z.A."/>
            <person name="Steffenson B.J."/>
            <person name="Schwessinger B."/>
            <person name="Dodds P.N."/>
            <person name="Figueroa M."/>
        </authorList>
    </citation>
    <scope>NUCLEOTIDE SEQUENCE [LARGE SCALE GENOMIC DNA]</scope>
    <source>
        <strain evidence="2 3">Ug99</strain>
    </source>
</reference>
<evidence type="ECO:0000313" key="3">
    <source>
        <dbReference type="Proteomes" id="UP000325313"/>
    </source>
</evidence>
<feature type="region of interest" description="Disordered" evidence="1">
    <location>
        <begin position="180"/>
        <end position="199"/>
    </location>
</feature>